<evidence type="ECO:0000256" key="2">
    <source>
        <dbReference type="ARBA" id="ARBA00022803"/>
    </source>
</evidence>
<organism evidence="4 5">
    <name type="scientific">Gigaspora margarita</name>
    <dbReference type="NCBI Taxonomy" id="4874"/>
    <lineage>
        <taxon>Eukaryota</taxon>
        <taxon>Fungi</taxon>
        <taxon>Fungi incertae sedis</taxon>
        <taxon>Mucoromycota</taxon>
        <taxon>Glomeromycotina</taxon>
        <taxon>Glomeromycetes</taxon>
        <taxon>Diversisporales</taxon>
        <taxon>Gigasporaceae</taxon>
        <taxon>Gigaspora</taxon>
    </lineage>
</organism>
<evidence type="ECO:0000256" key="3">
    <source>
        <dbReference type="PROSITE-ProRule" id="PRU00339"/>
    </source>
</evidence>
<name>A0A8H4AJK7_GIGMA</name>
<gene>
    <name evidence="4" type="ORF">F8M41_019669</name>
</gene>
<proteinExistence type="predicted"/>
<keyword evidence="1" id="KW-0677">Repeat</keyword>
<feature type="repeat" description="TPR" evidence="3">
    <location>
        <begin position="246"/>
        <end position="279"/>
    </location>
</feature>
<accession>A0A8H4AJK7</accession>
<sequence length="302" mass="35079">MTFYIDKYNIFNSINNDHENEITLGFSYLNLDLYFDSIEQFNCILEINSNNFIAIILRGITYFKLEKYENALADANTASKINPTSASSFILRGETSSWRNLFKISTILQGIFRLEDFSESDINSALQKLINTLLFQGESYYSLEQYNKALLYYDKVSKIDPIKLTALSFCGKIYYSSGQYYKAFLNLNKALEINSCDMTTILYRGEAYFKLGHYNKAFYDLEKVLEKYDDASYSHGMFLEIKSNYANALTLQAKICFNLQRYEETIKFLSKALVINPKNKSILTLRGGAYFYLDQYTMQLEI</sequence>
<keyword evidence="5" id="KW-1185">Reference proteome</keyword>
<dbReference type="PANTHER" id="PTHR44858">
    <property type="entry name" value="TETRATRICOPEPTIDE REPEAT PROTEIN 6"/>
    <property type="match status" value="1"/>
</dbReference>
<evidence type="ECO:0000313" key="4">
    <source>
        <dbReference type="EMBL" id="KAF0503171.1"/>
    </source>
</evidence>
<dbReference type="PROSITE" id="PS50005">
    <property type="entry name" value="TPR"/>
    <property type="match status" value="3"/>
</dbReference>
<dbReference type="Proteomes" id="UP000439903">
    <property type="component" value="Unassembled WGS sequence"/>
</dbReference>
<evidence type="ECO:0000313" key="5">
    <source>
        <dbReference type="Proteomes" id="UP000439903"/>
    </source>
</evidence>
<dbReference type="Gene3D" id="1.25.40.10">
    <property type="entry name" value="Tetratricopeptide repeat domain"/>
    <property type="match status" value="3"/>
</dbReference>
<evidence type="ECO:0000256" key="1">
    <source>
        <dbReference type="ARBA" id="ARBA00022737"/>
    </source>
</evidence>
<dbReference type="InterPro" id="IPR050498">
    <property type="entry name" value="Ycf3"/>
</dbReference>
<dbReference type="PANTHER" id="PTHR44858:SF1">
    <property type="entry name" value="UDP-N-ACETYLGLUCOSAMINE--PEPTIDE N-ACETYLGLUCOSAMINYLTRANSFERASE SPINDLY-RELATED"/>
    <property type="match status" value="1"/>
</dbReference>
<reference evidence="4 5" key="1">
    <citation type="journal article" date="2019" name="Environ. Microbiol.">
        <title>At the nexus of three kingdoms: the genome of the mycorrhizal fungus Gigaspora margarita provides insights into plant, endobacterial and fungal interactions.</title>
        <authorList>
            <person name="Venice F."/>
            <person name="Ghignone S."/>
            <person name="Salvioli di Fossalunga A."/>
            <person name="Amselem J."/>
            <person name="Novero M."/>
            <person name="Xianan X."/>
            <person name="Sedzielewska Toro K."/>
            <person name="Morin E."/>
            <person name="Lipzen A."/>
            <person name="Grigoriev I.V."/>
            <person name="Henrissat B."/>
            <person name="Martin F.M."/>
            <person name="Bonfante P."/>
        </authorList>
    </citation>
    <scope>NUCLEOTIDE SEQUENCE [LARGE SCALE GENOMIC DNA]</scope>
    <source>
        <strain evidence="4 5">BEG34</strain>
    </source>
</reference>
<dbReference type="EMBL" id="WTPW01000516">
    <property type="protein sequence ID" value="KAF0503171.1"/>
    <property type="molecule type" value="Genomic_DNA"/>
</dbReference>
<comment type="caution">
    <text evidence="4">The sequence shown here is derived from an EMBL/GenBank/DDBJ whole genome shotgun (WGS) entry which is preliminary data.</text>
</comment>
<feature type="repeat" description="TPR" evidence="3">
    <location>
        <begin position="130"/>
        <end position="163"/>
    </location>
</feature>
<feature type="repeat" description="TPR" evidence="3">
    <location>
        <begin position="52"/>
        <end position="85"/>
    </location>
</feature>
<dbReference type="Pfam" id="PF12895">
    <property type="entry name" value="ANAPC3"/>
    <property type="match status" value="1"/>
</dbReference>
<dbReference type="OrthoDB" id="626167at2759"/>
<dbReference type="AlphaFoldDB" id="A0A8H4AJK7"/>
<dbReference type="Pfam" id="PF13181">
    <property type="entry name" value="TPR_8"/>
    <property type="match status" value="2"/>
</dbReference>
<dbReference type="SUPFAM" id="SSF48452">
    <property type="entry name" value="TPR-like"/>
    <property type="match status" value="2"/>
</dbReference>
<keyword evidence="2 3" id="KW-0802">TPR repeat</keyword>
<dbReference type="InterPro" id="IPR019734">
    <property type="entry name" value="TPR_rpt"/>
</dbReference>
<dbReference type="InterPro" id="IPR011990">
    <property type="entry name" value="TPR-like_helical_dom_sf"/>
</dbReference>
<protein>
    <submittedName>
        <fullName evidence="4">Tetratricopeptide repeat protein</fullName>
    </submittedName>
</protein>
<dbReference type="SMART" id="SM00028">
    <property type="entry name" value="TPR"/>
    <property type="match status" value="6"/>
</dbReference>